<sequence>MNSFIQALTFMTRIPLPARLEKQGFDESPMWYPLVGIILGTILFLFDAAVAAWFPSPVEPLLILSAWVFLTGGLHLDGWMDTADGMGSNRDSDKIKEIMTDSRVGAMGVLAVVLLLMLKAGALIVLADTSDPYFAIVLILACVWGRMGAVVGIRFFPYAKMDGLGKGMRQHLNWKRFGWALVCTILPTVIWLGFAGLIVGLFVLVGTGWIGRKATKTIGGCTGDIYGAMIEAGELVWLLFFTIPEVQALCV</sequence>
<evidence type="ECO:0000256" key="6">
    <source>
        <dbReference type="ARBA" id="ARBA00015850"/>
    </source>
</evidence>
<evidence type="ECO:0000256" key="5">
    <source>
        <dbReference type="ARBA" id="ARBA00013200"/>
    </source>
</evidence>
<evidence type="ECO:0000313" key="21">
    <source>
        <dbReference type="Proteomes" id="UP000538292"/>
    </source>
</evidence>
<evidence type="ECO:0000256" key="9">
    <source>
        <dbReference type="ARBA" id="ARBA00022679"/>
    </source>
</evidence>
<keyword evidence="8 19" id="KW-0169">Cobalamin biosynthesis</keyword>
<comment type="pathway">
    <text evidence="3 19">Cofactor biosynthesis; adenosylcobalamin biosynthesis; adenosylcobalamin from cob(II)yrinate a,c-diamide: step 7/7.</text>
</comment>
<keyword evidence="11 19" id="KW-0460">Magnesium</keyword>
<evidence type="ECO:0000256" key="2">
    <source>
        <dbReference type="ARBA" id="ARBA00004651"/>
    </source>
</evidence>
<keyword evidence="10 19" id="KW-0812">Transmembrane</keyword>
<dbReference type="PANTHER" id="PTHR34148:SF1">
    <property type="entry name" value="ADENOSYLCOBINAMIDE-GDP RIBAZOLETRANSFERASE"/>
    <property type="match status" value="1"/>
</dbReference>
<dbReference type="UniPathway" id="UPA00148">
    <property type="reaction ID" value="UER00238"/>
</dbReference>
<evidence type="ECO:0000256" key="14">
    <source>
        <dbReference type="ARBA" id="ARBA00025228"/>
    </source>
</evidence>
<proteinExistence type="inferred from homology"/>
<protein>
    <recommendedName>
        <fullName evidence="6 19">Adenosylcobinamide-GDP ribazoletransferase</fullName>
        <ecNumber evidence="5 19">2.7.8.26</ecNumber>
    </recommendedName>
    <alternativeName>
        <fullName evidence="16 19">Cobalamin synthase</fullName>
    </alternativeName>
    <alternativeName>
        <fullName evidence="15 19">Cobalamin-5'-phosphate synthase</fullName>
    </alternativeName>
</protein>
<evidence type="ECO:0000256" key="8">
    <source>
        <dbReference type="ARBA" id="ARBA00022573"/>
    </source>
</evidence>
<dbReference type="GO" id="GO:0009236">
    <property type="term" value="P:cobalamin biosynthetic process"/>
    <property type="evidence" value="ECO:0007669"/>
    <property type="project" value="UniProtKB-UniRule"/>
</dbReference>
<evidence type="ECO:0000256" key="17">
    <source>
        <dbReference type="ARBA" id="ARBA00048623"/>
    </source>
</evidence>
<dbReference type="Pfam" id="PF02654">
    <property type="entry name" value="CobS"/>
    <property type="match status" value="1"/>
</dbReference>
<feature type="transmembrane region" description="Helical" evidence="19">
    <location>
        <begin position="133"/>
        <end position="156"/>
    </location>
</feature>
<dbReference type="Proteomes" id="UP000538292">
    <property type="component" value="Unassembled WGS sequence"/>
</dbReference>
<comment type="catalytic activity">
    <reaction evidence="18 19">
        <text>alpha-ribazole 5'-phosphate + adenosylcob(III)inamide-GDP = adenosylcob(III)alamin 5'-phosphate + GMP + H(+)</text>
        <dbReference type="Rhea" id="RHEA:23560"/>
        <dbReference type="ChEBI" id="CHEBI:15378"/>
        <dbReference type="ChEBI" id="CHEBI:57918"/>
        <dbReference type="ChEBI" id="CHEBI:58115"/>
        <dbReference type="ChEBI" id="CHEBI:60487"/>
        <dbReference type="ChEBI" id="CHEBI:60493"/>
        <dbReference type="EC" id="2.7.8.26"/>
    </reaction>
</comment>
<evidence type="ECO:0000256" key="16">
    <source>
        <dbReference type="ARBA" id="ARBA00032853"/>
    </source>
</evidence>
<comment type="similarity">
    <text evidence="4 19">Belongs to the CobS family.</text>
</comment>
<keyword evidence="9 19" id="KW-0808">Transferase</keyword>
<evidence type="ECO:0000256" key="7">
    <source>
        <dbReference type="ARBA" id="ARBA00022475"/>
    </source>
</evidence>
<evidence type="ECO:0000256" key="11">
    <source>
        <dbReference type="ARBA" id="ARBA00022842"/>
    </source>
</evidence>
<evidence type="ECO:0000256" key="15">
    <source>
        <dbReference type="ARBA" id="ARBA00032605"/>
    </source>
</evidence>
<evidence type="ECO:0000313" key="20">
    <source>
        <dbReference type="EMBL" id="MBA4601492.1"/>
    </source>
</evidence>
<dbReference type="InterPro" id="IPR003805">
    <property type="entry name" value="CobS"/>
</dbReference>
<evidence type="ECO:0000256" key="19">
    <source>
        <dbReference type="HAMAP-Rule" id="MF_00719"/>
    </source>
</evidence>
<feature type="transmembrane region" description="Helical" evidence="19">
    <location>
        <begin position="177"/>
        <end position="205"/>
    </location>
</feature>
<dbReference type="EMBL" id="JACEOL010000009">
    <property type="protein sequence ID" value="MBA4601492.1"/>
    <property type="molecule type" value="Genomic_DNA"/>
</dbReference>
<comment type="function">
    <text evidence="14 19">Joins adenosylcobinamide-GDP and alpha-ribazole to generate adenosylcobalamin (Ado-cobalamin). Also synthesizes adenosylcobalamin 5'-phosphate from adenosylcobinamide-GDP and alpha-ribazole 5'-phosphate.</text>
</comment>
<evidence type="ECO:0000256" key="12">
    <source>
        <dbReference type="ARBA" id="ARBA00022989"/>
    </source>
</evidence>
<keyword evidence="7 19" id="KW-1003">Cell membrane</keyword>
<reference evidence="20 21" key="1">
    <citation type="submission" date="2020-07" db="EMBL/GenBank/DDBJ databases">
        <title>Thermoactinomyces phylogeny.</title>
        <authorList>
            <person name="Dunlap C."/>
        </authorList>
    </citation>
    <scope>NUCLEOTIDE SEQUENCE [LARGE SCALE GENOMIC DNA]</scope>
    <source>
        <strain evidence="20 21">AMNI-1</strain>
    </source>
</reference>
<evidence type="ECO:0000256" key="18">
    <source>
        <dbReference type="ARBA" id="ARBA00049504"/>
    </source>
</evidence>
<keyword evidence="13 19" id="KW-0472">Membrane</keyword>
<keyword evidence="12 19" id="KW-1133">Transmembrane helix</keyword>
<dbReference type="NCBIfam" id="TIGR00317">
    <property type="entry name" value="cobS"/>
    <property type="match status" value="1"/>
</dbReference>
<gene>
    <name evidence="19 20" type="primary">cobS</name>
    <name evidence="20" type="ORF">H2C83_03975</name>
</gene>
<feature type="transmembrane region" description="Helical" evidence="19">
    <location>
        <begin position="104"/>
        <end position="127"/>
    </location>
</feature>
<name>A0A7W2AQP0_9BACL</name>
<accession>A0A7W2AQP0</accession>
<evidence type="ECO:0000256" key="4">
    <source>
        <dbReference type="ARBA" id="ARBA00010561"/>
    </source>
</evidence>
<feature type="transmembrane region" description="Helical" evidence="19">
    <location>
        <begin position="31"/>
        <end position="54"/>
    </location>
</feature>
<evidence type="ECO:0000256" key="13">
    <source>
        <dbReference type="ARBA" id="ARBA00023136"/>
    </source>
</evidence>
<comment type="cofactor">
    <cofactor evidence="1 19">
        <name>Mg(2+)</name>
        <dbReference type="ChEBI" id="CHEBI:18420"/>
    </cofactor>
</comment>
<comment type="subcellular location">
    <subcellularLocation>
        <location evidence="2 19">Cell membrane</location>
        <topology evidence="2 19">Multi-pass membrane protein</topology>
    </subcellularLocation>
</comment>
<dbReference type="GO" id="GO:0008818">
    <property type="term" value="F:cobalamin 5'-phosphate synthase activity"/>
    <property type="evidence" value="ECO:0007669"/>
    <property type="project" value="UniProtKB-UniRule"/>
</dbReference>
<dbReference type="HAMAP" id="MF_00719">
    <property type="entry name" value="CobS"/>
    <property type="match status" value="1"/>
</dbReference>
<dbReference type="PANTHER" id="PTHR34148">
    <property type="entry name" value="ADENOSYLCOBINAMIDE-GDP RIBAZOLETRANSFERASE"/>
    <property type="match status" value="1"/>
</dbReference>
<dbReference type="RefSeq" id="WP_181737989.1">
    <property type="nucleotide sequence ID" value="NZ_JACEOL010000009.1"/>
</dbReference>
<evidence type="ECO:0000256" key="3">
    <source>
        <dbReference type="ARBA" id="ARBA00004663"/>
    </source>
</evidence>
<comment type="catalytic activity">
    <reaction evidence="17 19">
        <text>alpha-ribazole + adenosylcob(III)inamide-GDP = adenosylcob(III)alamin + GMP + H(+)</text>
        <dbReference type="Rhea" id="RHEA:16049"/>
        <dbReference type="ChEBI" id="CHEBI:10329"/>
        <dbReference type="ChEBI" id="CHEBI:15378"/>
        <dbReference type="ChEBI" id="CHEBI:18408"/>
        <dbReference type="ChEBI" id="CHEBI:58115"/>
        <dbReference type="ChEBI" id="CHEBI:60487"/>
        <dbReference type="EC" id="2.7.8.26"/>
    </reaction>
</comment>
<evidence type="ECO:0000256" key="1">
    <source>
        <dbReference type="ARBA" id="ARBA00001946"/>
    </source>
</evidence>
<evidence type="ECO:0000256" key="10">
    <source>
        <dbReference type="ARBA" id="ARBA00022692"/>
    </source>
</evidence>
<dbReference type="AlphaFoldDB" id="A0A7W2AQP0"/>
<feature type="transmembrane region" description="Helical" evidence="19">
    <location>
        <begin position="60"/>
        <end position="80"/>
    </location>
</feature>
<organism evidence="20 21">
    <name type="scientific">Thermoactinomyces mirandus</name>
    <dbReference type="NCBI Taxonomy" id="2756294"/>
    <lineage>
        <taxon>Bacteria</taxon>
        <taxon>Bacillati</taxon>
        <taxon>Bacillota</taxon>
        <taxon>Bacilli</taxon>
        <taxon>Bacillales</taxon>
        <taxon>Thermoactinomycetaceae</taxon>
        <taxon>Thermoactinomyces</taxon>
    </lineage>
</organism>
<dbReference type="GO" id="GO:0051073">
    <property type="term" value="F:adenosylcobinamide-GDP ribazoletransferase activity"/>
    <property type="evidence" value="ECO:0007669"/>
    <property type="project" value="UniProtKB-UniRule"/>
</dbReference>
<keyword evidence="21" id="KW-1185">Reference proteome</keyword>
<dbReference type="GO" id="GO:0005886">
    <property type="term" value="C:plasma membrane"/>
    <property type="evidence" value="ECO:0007669"/>
    <property type="project" value="UniProtKB-SubCell"/>
</dbReference>
<comment type="caution">
    <text evidence="20">The sequence shown here is derived from an EMBL/GenBank/DDBJ whole genome shotgun (WGS) entry which is preliminary data.</text>
</comment>
<dbReference type="EC" id="2.7.8.26" evidence="5 19"/>